<dbReference type="InterPro" id="IPR000620">
    <property type="entry name" value="EamA_dom"/>
</dbReference>
<feature type="transmembrane region" description="Helical" evidence="1">
    <location>
        <begin position="239"/>
        <end position="263"/>
    </location>
</feature>
<accession>A0A385SKJ3</accession>
<name>A0A385SKJ3_9BACT</name>
<dbReference type="Proteomes" id="UP000266183">
    <property type="component" value="Chromosome"/>
</dbReference>
<dbReference type="RefSeq" id="WP_119754696.1">
    <property type="nucleotide sequence ID" value="NZ_CP032382.1"/>
</dbReference>
<dbReference type="KEGG" id="chk:D4L85_12900"/>
<feature type="transmembrane region" description="Helical" evidence="1">
    <location>
        <begin position="35"/>
        <end position="52"/>
    </location>
</feature>
<evidence type="ECO:0000313" key="3">
    <source>
        <dbReference type="EMBL" id="AYB31422.1"/>
    </source>
</evidence>
<keyword evidence="4" id="KW-1185">Reference proteome</keyword>
<evidence type="ECO:0000259" key="2">
    <source>
        <dbReference type="Pfam" id="PF00892"/>
    </source>
</evidence>
<reference evidence="4" key="1">
    <citation type="submission" date="2018-09" db="EMBL/GenBank/DDBJ databases">
        <title>Chryseolinea sp. KIS68-18 isolated from soil.</title>
        <authorList>
            <person name="Weon H.-Y."/>
            <person name="Kwon S.-W."/>
            <person name="Lee S.A."/>
        </authorList>
    </citation>
    <scope>NUCLEOTIDE SEQUENCE [LARGE SCALE GENOMIC DNA]</scope>
    <source>
        <strain evidence="4">KIS68-18</strain>
    </source>
</reference>
<proteinExistence type="predicted"/>
<keyword evidence="1" id="KW-0472">Membrane</keyword>
<evidence type="ECO:0000313" key="4">
    <source>
        <dbReference type="Proteomes" id="UP000266183"/>
    </source>
</evidence>
<feature type="transmembrane region" description="Helical" evidence="1">
    <location>
        <begin position="87"/>
        <end position="107"/>
    </location>
</feature>
<dbReference type="PANTHER" id="PTHR22911">
    <property type="entry name" value="ACYL-MALONYL CONDENSING ENZYME-RELATED"/>
    <property type="match status" value="1"/>
</dbReference>
<feature type="transmembrane region" description="Helical" evidence="1">
    <location>
        <begin position="143"/>
        <end position="162"/>
    </location>
</feature>
<dbReference type="GO" id="GO:0016020">
    <property type="term" value="C:membrane"/>
    <property type="evidence" value="ECO:0007669"/>
    <property type="project" value="InterPro"/>
</dbReference>
<protein>
    <submittedName>
        <fullName evidence="3">DMT family transporter</fullName>
    </submittedName>
</protein>
<feature type="transmembrane region" description="Helical" evidence="1">
    <location>
        <begin position="119"/>
        <end position="137"/>
    </location>
</feature>
<keyword evidence="1" id="KW-1133">Transmembrane helix</keyword>
<feature type="transmembrane region" description="Helical" evidence="1">
    <location>
        <begin position="64"/>
        <end position="81"/>
    </location>
</feature>
<dbReference type="SUPFAM" id="SSF103481">
    <property type="entry name" value="Multidrug resistance efflux transporter EmrE"/>
    <property type="match status" value="1"/>
</dbReference>
<feature type="domain" description="EamA" evidence="2">
    <location>
        <begin position="13"/>
        <end position="135"/>
    </location>
</feature>
<sequence length="303" mass="34232">MASRADYLKLHFIVFLWGFSAILGKLVSIPTMEMVFFRALLAMLGIGLVILLTKGTFRVTPRFFLYLILIGFIVALHWVSFFGSGRVANVSVSLVGFATNSLWTAILEPWMNRTRIKKFELVLGFIVLFGLYIIFSFDFQYKLGLILGILAGFTSALFSVFNSKMVRTIPSFTIAFYEMMGCFVGLGIFLPLYKLTWATGESMLYWPSLLDWFWIAILAGVCSVYAYTTAVELMKRISVFLIQLTLNLEPVYGIIMALIIFGSSEKMGTNFYVGTGIIMISVLVYPYLRKRFDQRAASKQAVS</sequence>
<feature type="transmembrane region" description="Helical" evidence="1">
    <location>
        <begin position="269"/>
        <end position="288"/>
    </location>
</feature>
<feature type="domain" description="EamA" evidence="2">
    <location>
        <begin position="143"/>
        <end position="284"/>
    </location>
</feature>
<dbReference type="OrthoDB" id="9150437at2"/>
<dbReference type="AlphaFoldDB" id="A0A385SKJ3"/>
<feature type="transmembrane region" description="Helical" evidence="1">
    <location>
        <begin position="12"/>
        <end position="29"/>
    </location>
</feature>
<organism evidence="3 4">
    <name type="scientific">Chryseolinea soli</name>
    <dbReference type="NCBI Taxonomy" id="2321403"/>
    <lineage>
        <taxon>Bacteria</taxon>
        <taxon>Pseudomonadati</taxon>
        <taxon>Bacteroidota</taxon>
        <taxon>Cytophagia</taxon>
        <taxon>Cytophagales</taxon>
        <taxon>Fulvivirgaceae</taxon>
        <taxon>Chryseolinea</taxon>
    </lineage>
</organism>
<keyword evidence="1" id="KW-0812">Transmembrane</keyword>
<feature type="transmembrane region" description="Helical" evidence="1">
    <location>
        <begin position="174"/>
        <end position="193"/>
    </location>
</feature>
<dbReference type="EMBL" id="CP032382">
    <property type="protein sequence ID" value="AYB31422.1"/>
    <property type="molecule type" value="Genomic_DNA"/>
</dbReference>
<dbReference type="Pfam" id="PF00892">
    <property type="entry name" value="EamA"/>
    <property type="match status" value="2"/>
</dbReference>
<dbReference type="InterPro" id="IPR037185">
    <property type="entry name" value="EmrE-like"/>
</dbReference>
<gene>
    <name evidence="3" type="ORF">D4L85_12900</name>
</gene>
<feature type="transmembrane region" description="Helical" evidence="1">
    <location>
        <begin position="205"/>
        <end position="227"/>
    </location>
</feature>
<dbReference type="PANTHER" id="PTHR22911:SF79">
    <property type="entry name" value="MOBA-LIKE NTP TRANSFERASE DOMAIN-CONTAINING PROTEIN"/>
    <property type="match status" value="1"/>
</dbReference>
<evidence type="ECO:0000256" key="1">
    <source>
        <dbReference type="SAM" id="Phobius"/>
    </source>
</evidence>